<evidence type="ECO:0000256" key="1">
    <source>
        <dbReference type="SAM" id="Phobius"/>
    </source>
</evidence>
<keyword evidence="1" id="KW-0812">Transmembrane</keyword>
<dbReference type="AlphaFoldDB" id="A0A0A2LUN4"/>
<dbReference type="STRING" id="1406840.Q763_11705"/>
<name>A0A0A2LUN4_9FLAO</name>
<keyword evidence="1" id="KW-1133">Transmembrane helix</keyword>
<dbReference type="RefSeq" id="WP_035134394.1">
    <property type="nucleotide sequence ID" value="NZ_JRLV01000014.1"/>
</dbReference>
<feature type="transmembrane region" description="Helical" evidence="1">
    <location>
        <begin position="12"/>
        <end position="29"/>
    </location>
</feature>
<organism evidence="2 3">
    <name type="scientific">Flavobacterium beibuense F44-8</name>
    <dbReference type="NCBI Taxonomy" id="1406840"/>
    <lineage>
        <taxon>Bacteria</taxon>
        <taxon>Pseudomonadati</taxon>
        <taxon>Bacteroidota</taxon>
        <taxon>Flavobacteriia</taxon>
        <taxon>Flavobacteriales</taxon>
        <taxon>Flavobacteriaceae</taxon>
        <taxon>Flavobacterium</taxon>
    </lineage>
</organism>
<dbReference type="eggNOG" id="COG0392">
    <property type="taxonomic scope" value="Bacteria"/>
</dbReference>
<sequence length="315" mass="35536">MITLSRKAKHFLTVVVKLLIVSGAFYFIYSRLAGDNSPDWIKLKDLFNGSTSFILSAFIITLTFLNRFLEIIKWRNLVSSFKEIKLRESAAQVLAAMTAALFTPNGIGEYAAKALYFEKTQTKNIVFLNLVCNGIQLIIAVFAGLTGLAVFNTYYGILPAGYLLILLAIVFVVIVLLFTARNFTLKGYSVQKIVNKVNAIPKQIHRKNILLAFARYFCLIHQHYFLFLLFGIHEPYPEMIAAITAVYFLGSSLPTFQLFDFAVRGSVAVLFFGKMGINEWVVVFAATLQWLLNIVIPVSIGSYFVFRFKTNTTPR</sequence>
<feature type="transmembrane region" description="Helical" evidence="1">
    <location>
        <begin position="280"/>
        <end position="306"/>
    </location>
</feature>
<dbReference type="EMBL" id="JRLV01000014">
    <property type="protein sequence ID" value="KGO79865.1"/>
    <property type="molecule type" value="Genomic_DNA"/>
</dbReference>
<feature type="transmembrane region" description="Helical" evidence="1">
    <location>
        <begin position="239"/>
        <end position="259"/>
    </location>
</feature>
<proteinExistence type="predicted"/>
<evidence type="ECO:0008006" key="4">
    <source>
        <dbReference type="Google" id="ProtNLM"/>
    </source>
</evidence>
<comment type="caution">
    <text evidence="2">The sequence shown here is derived from an EMBL/GenBank/DDBJ whole genome shotgun (WGS) entry which is preliminary data.</text>
</comment>
<feature type="transmembrane region" description="Helical" evidence="1">
    <location>
        <begin position="49"/>
        <end position="69"/>
    </location>
</feature>
<gene>
    <name evidence="2" type="ORF">Q763_11705</name>
</gene>
<keyword evidence="1" id="KW-0472">Membrane</keyword>
<feature type="transmembrane region" description="Helical" evidence="1">
    <location>
        <begin position="126"/>
        <end position="151"/>
    </location>
</feature>
<dbReference type="Proteomes" id="UP000030129">
    <property type="component" value="Unassembled WGS sequence"/>
</dbReference>
<feature type="transmembrane region" description="Helical" evidence="1">
    <location>
        <begin position="209"/>
        <end position="233"/>
    </location>
</feature>
<keyword evidence="3" id="KW-1185">Reference proteome</keyword>
<evidence type="ECO:0000313" key="3">
    <source>
        <dbReference type="Proteomes" id="UP000030129"/>
    </source>
</evidence>
<evidence type="ECO:0000313" key="2">
    <source>
        <dbReference type="EMBL" id="KGO79865.1"/>
    </source>
</evidence>
<protein>
    <recommendedName>
        <fullName evidence="4">Lysylphosphatidylglycerol synthetase</fullName>
    </recommendedName>
</protein>
<accession>A0A0A2LUN4</accession>
<reference evidence="2 3" key="1">
    <citation type="submission" date="2013-09" db="EMBL/GenBank/DDBJ databases">
        <authorList>
            <person name="Zeng Z."/>
            <person name="Chen C."/>
        </authorList>
    </citation>
    <scope>NUCLEOTIDE SEQUENCE [LARGE SCALE GENOMIC DNA]</scope>
    <source>
        <strain evidence="2 3">F44-8</strain>
    </source>
</reference>
<feature type="transmembrane region" description="Helical" evidence="1">
    <location>
        <begin position="157"/>
        <end position="178"/>
    </location>
</feature>